<dbReference type="SUPFAM" id="SSF110395">
    <property type="entry name" value="CutC-like"/>
    <property type="match status" value="1"/>
</dbReference>
<evidence type="ECO:0000256" key="2">
    <source>
        <dbReference type="ARBA" id="ARBA00019014"/>
    </source>
</evidence>
<gene>
    <name evidence="4" type="ORF">AN215_09445</name>
</gene>
<evidence type="ECO:0000313" key="4">
    <source>
        <dbReference type="EMBL" id="OEU90661.1"/>
    </source>
</evidence>
<dbReference type="PANTHER" id="PTHR12598:SF0">
    <property type="entry name" value="COPPER HOMEOSTASIS PROTEIN CUTC HOMOLOG"/>
    <property type="match status" value="1"/>
</dbReference>
<evidence type="ECO:0000313" key="5">
    <source>
        <dbReference type="Proteomes" id="UP000176087"/>
    </source>
</evidence>
<dbReference type="PANTHER" id="PTHR12598">
    <property type="entry name" value="COPPER HOMEOSTASIS PROTEIN CUTC"/>
    <property type="match status" value="1"/>
</dbReference>
<evidence type="ECO:0000256" key="3">
    <source>
        <dbReference type="SAM" id="MobiDB-lite"/>
    </source>
</evidence>
<dbReference type="EMBL" id="LJGT01000038">
    <property type="protein sequence ID" value="OEU90661.1"/>
    <property type="molecule type" value="Genomic_DNA"/>
</dbReference>
<comment type="similarity">
    <text evidence="1">Belongs to the CutC family.</text>
</comment>
<dbReference type="PATRIC" id="fig|933944.5.peg.431"/>
<dbReference type="InterPro" id="IPR005627">
    <property type="entry name" value="CutC-like"/>
</dbReference>
<proteinExistence type="inferred from homology"/>
<dbReference type="Gene3D" id="3.20.20.380">
    <property type="entry name" value="Copper homeostasis (CutC) domain"/>
    <property type="match status" value="1"/>
</dbReference>
<name>A0A1E7JQV0_9ACTN</name>
<reference evidence="4 5" key="1">
    <citation type="journal article" date="2016" name="Front. Microbiol.">
        <title>Comparative Genomics Analysis of Streptomyces Species Reveals Their Adaptation to the Marine Environment and Their Diversity at the Genomic Level.</title>
        <authorList>
            <person name="Tian X."/>
            <person name="Zhang Z."/>
            <person name="Yang T."/>
            <person name="Chen M."/>
            <person name="Li J."/>
            <person name="Chen F."/>
            <person name="Yang J."/>
            <person name="Li W."/>
            <person name="Zhang B."/>
            <person name="Zhang Z."/>
            <person name="Wu J."/>
            <person name="Zhang C."/>
            <person name="Long L."/>
            <person name="Xiao J."/>
        </authorList>
    </citation>
    <scope>NUCLEOTIDE SEQUENCE [LARGE SCALE GENOMIC DNA]</scope>
    <source>
        <strain evidence="4 5">SCSIO 10390</strain>
    </source>
</reference>
<organism evidence="4 5">
    <name type="scientific">Streptomyces abyssalis</name>
    <dbReference type="NCBI Taxonomy" id="933944"/>
    <lineage>
        <taxon>Bacteria</taxon>
        <taxon>Bacillati</taxon>
        <taxon>Actinomycetota</taxon>
        <taxon>Actinomycetes</taxon>
        <taxon>Kitasatosporales</taxon>
        <taxon>Streptomycetaceae</taxon>
        <taxon>Streptomyces</taxon>
    </lineage>
</organism>
<dbReference type="InterPro" id="IPR036822">
    <property type="entry name" value="CutC-like_dom_sf"/>
</dbReference>
<dbReference type="AlphaFoldDB" id="A0A1E7JQV0"/>
<comment type="caution">
    <text evidence="4">The sequence shown here is derived from an EMBL/GenBank/DDBJ whole genome shotgun (WGS) entry which is preliminary data.</text>
</comment>
<protein>
    <recommendedName>
        <fullName evidence="2">Copper homeostasis protein cutC homolog</fullName>
    </recommendedName>
</protein>
<sequence length="286" mass="29036">MFGEAALPEPPRSGAVRARPVLEVIALDAEDARAAREGGADRLELVTDMAADGLTPSRETFARVRAAVDLPLRVMLRGGAGFTAGGDAALDALCAQARRLRSEGADEFVLGFLDEAGGPDLRAITAVTDVIDGCPWTFHRAIDRAADREGLRKALADFADSTGSGDFADSTGLADAGEAGRADRAGRRASAVGPGRGPDGYLTAGSPHGVDAGMDVLCAEAARAAAAEPGYVPGNIAGGGLRLEHVASLAAAGVGAFHIGGTARRGGWSGPVDARLVGEWRAALDS</sequence>
<evidence type="ECO:0000256" key="1">
    <source>
        <dbReference type="ARBA" id="ARBA00007768"/>
    </source>
</evidence>
<dbReference type="Proteomes" id="UP000176087">
    <property type="component" value="Unassembled WGS sequence"/>
</dbReference>
<dbReference type="GO" id="GO:0005507">
    <property type="term" value="F:copper ion binding"/>
    <property type="evidence" value="ECO:0007669"/>
    <property type="project" value="TreeGrafter"/>
</dbReference>
<feature type="region of interest" description="Disordered" evidence="3">
    <location>
        <begin position="169"/>
        <end position="204"/>
    </location>
</feature>
<accession>A0A1E7JQV0</accession>
<keyword evidence="5" id="KW-1185">Reference proteome</keyword>
<dbReference type="Pfam" id="PF03932">
    <property type="entry name" value="CutC"/>
    <property type="match status" value="1"/>
</dbReference>
<dbReference type="STRING" id="933944.AN215_09445"/>